<dbReference type="InterPro" id="IPR002110">
    <property type="entry name" value="Ankyrin_rpt"/>
</dbReference>
<feature type="transmembrane region" description="Helical" evidence="1">
    <location>
        <begin position="554"/>
        <end position="576"/>
    </location>
</feature>
<dbReference type="AlphaFoldDB" id="A0A5B7ALN6"/>
<dbReference type="Pfam" id="PF12796">
    <property type="entry name" value="Ank_2"/>
    <property type="match status" value="1"/>
</dbReference>
<gene>
    <name evidence="3" type="ORF">Din_027040</name>
</gene>
<feature type="transmembrane region" description="Helical" evidence="1">
    <location>
        <begin position="588"/>
        <end position="609"/>
    </location>
</feature>
<dbReference type="SUPFAM" id="SSF48403">
    <property type="entry name" value="Ankyrin repeat"/>
    <property type="match status" value="2"/>
</dbReference>
<evidence type="ECO:0000259" key="2">
    <source>
        <dbReference type="Pfam" id="PF13962"/>
    </source>
</evidence>
<organism evidence="3">
    <name type="scientific">Davidia involucrata</name>
    <name type="common">Dove tree</name>
    <dbReference type="NCBI Taxonomy" id="16924"/>
    <lineage>
        <taxon>Eukaryota</taxon>
        <taxon>Viridiplantae</taxon>
        <taxon>Streptophyta</taxon>
        <taxon>Embryophyta</taxon>
        <taxon>Tracheophyta</taxon>
        <taxon>Spermatophyta</taxon>
        <taxon>Magnoliopsida</taxon>
        <taxon>eudicotyledons</taxon>
        <taxon>Gunneridae</taxon>
        <taxon>Pentapetalae</taxon>
        <taxon>asterids</taxon>
        <taxon>Cornales</taxon>
        <taxon>Nyssaceae</taxon>
        <taxon>Davidia</taxon>
    </lineage>
</organism>
<dbReference type="Pfam" id="PF13962">
    <property type="entry name" value="PGG"/>
    <property type="match status" value="1"/>
</dbReference>
<dbReference type="PANTHER" id="PTHR24177:SF314">
    <property type="entry name" value="PROTEIN ACCELERATED CELL DEATH 6-LIKE ISOFORM X1"/>
    <property type="match status" value="1"/>
</dbReference>
<feature type="transmembrane region" description="Helical" evidence="1">
    <location>
        <begin position="509"/>
        <end position="533"/>
    </location>
</feature>
<keyword evidence="1" id="KW-1133">Transmembrane helix</keyword>
<reference evidence="3" key="1">
    <citation type="submission" date="2019-08" db="EMBL/GenBank/DDBJ databases">
        <title>Reference gene set and small RNA set construction with multiple tissues from Davidia involucrata Baill.</title>
        <authorList>
            <person name="Yang H."/>
            <person name="Zhou C."/>
            <person name="Li G."/>
            <person name="Wang J."/>
            <person name="Gao P."/>
            <person name="Wang M."/>
            <person name="Wang R."/>
            <person name="Zhao Y."/>
        </authorList>
    </citation>
    <scope>NUCLEOTIDE SEQUENCE</scope>
    <source>
        <tissue evidence="3">Mixed with DoveR01_LX</tissue>
    </source>
</reference>
<dbReference type="PANTHER" id="PTHR24177">
    <property type="entry name" value="CASKIN"/>
    <property type="match status" value="1"/>
</dbReference>
<dbReference type="InterPro" id="IPR036770">
    <property type="entry name" value="Ankyrin_rpt-contain_sf"/>
</dbReference>
<evidence type="ECO:0000313" key="3">
    <source>
        <dbReference type="EMBL" id="MPA57599.1"/>
    </source>
</evidence>
<accession>A0A5B7ALN6</accession>
<keyword evidence="1" id="KW-0812">Transmembrane</keyword>
<evidence type="ECO:0000256" key="1">
    <source>
        <dbReference type="SAM" id="Phobius"/>
    </source>
</evidence>
<name>A0A5B7ALN6_DAVIN</name>
<dbReference type="SMART" id="SM00248">
    <property type="entry name" value="ANK"/>
    <property type="match status" value="5"/>
</dbReference>
<dbReference type="Gene3D" id="1.25.40.20">
    <property type="entry name" value="Ankyrin repeat-containing domain"/>
    <property type="match status" value="2"/>
</dbReference>
<feature type="domain" description="PGG" evidence="2">
    <location>
        <begin position="461"/>
        <end position="574"/>
    </location>
</feature>
<dbReference type="GO" id="GO:0016020">
    <property type="term" value="C:membrane"/>
    <property type="evidence" value="ECO:0007669"/>
    <property type="project" value="TreeGrafter"/>
</dbReference>
<keyword evidence="1" id="KW-0472">Membrane</keyword>
<dbReference type="EMBL" id="GHES01027040">
    <property type="protein sequence ID" value="MPA57599.1"/>
    <property type="molecule type" value="Transcribed_RNA"/>
</dbReference>
<protein>
    <recommendedName>
        <fullName evidence="2">PGG domain-containing protein</fullName>
    </recommendedName>
</protein>
<feature type="transmembrane region" description="Helical" evidence="1">
    <location>
        <begin position="471"/>
        <end position="489"/>
    </location>
</feature>
<dbReference type="InterPro" id="IPR026961">
    <property type="entry name" value="PGG_dom"/>
</dbReference>
<proteinExistence type="predicted"/>
<sequence>MRHNKELYAALMSGDERKVIELCRQIPEGPLHILTIHNDTVLHMATYSKQKELVLNLLKEVPENQSDKLTHQNEIGNTILQEAATSNRIVPAAEEMLRRAPELLSMRNRNGETALFRAARFGKNDMFRFLDDQVNKILGSDHGREADRKAFYHRNDNTTILHISILNEYFDLAILIATKYEYLVSERDGDNMTALQLLACNPSVFKCGSKHGFLKRRLINSCAPTEDTTVTAEDESCCRVPLWEAIQNQKQKCESALELAKFLIERDISWEATKTAIDQSKPKIHKYGGPCSASQGQGVDEIQTDPTSLEISSSTVKIAETPLFLATKSGCTEIVEEILKMYPQAVEHIDDEGCNILHVAIKYRQIQILDIVEKMEIPMIRLLRKIDDNGNSILHMVGIIADDRRVEDMRSPALLLQEDLLLFERVNKISTAHFIKHFNSEGQTAEKLFAENNAKLRADAKEWLKRTAENCSIIAVLIATVAFTAAYTIPGGPNEKTGYPILLSQSFFVVFTITDVLSLAFALTSVITFLSILTSPFQLKDFKRSLPQRLMLGVTLLILSVSMMMLAFAATIILMIHKKEQWTKVALYSVAFLPVTIFAFSYLPLYLLLMKTFEYSLKKIWEAFPRCSNIVPLHSWITNSFKCHESQATTK</sequence>